<organism evidence="3 4">
    <name type="scientific">Apiospora saccharicola</name>
    <dbReference type="NCBI Taxonomy" id="335842"/>
    <lineage>
        <taxon>Eukaryota</taxon>
        <taxon>Fungi</taxon>
        <taxon>Dikarya</taxon>
        <taxon>Ascomycota</taxon>
        <taxon>Pezizomycotina</taxon>
        <taxon>Sordariomycetes</taxon>
        <taxon>Xylariomycetidae</taxon>
        <taxon>Amphisphaeriales</taxon>
        <taxon>Apiosporaceae</taxon>
        <taxon>Apiospora</taxon>
    </lineage>
</organism>
<protein>
    <recommendedName>
        <fullName evidence="5">S-adenosyl-L-methionine-dependent methyltransferase</fullName>
    </recommendedName>
</protein>
<keyword evidence="4" id="KW-1185">Reference proteome</keyword>
<feature type="region of interest" description="Disordered" evidence="2">
    <location>
        <begin position="26"/>
        <end position="58"/>
    </location>
</feature>
<sequence>MESQGTPGEAAPPHVDIIDCIVTDTEYAPGNGHGDLPDLEGGSITSEDGSSDFLSSGAASSQVHELVRSLAEDDDDAEQTSEYGLPIDLLSLHAPAAFPAYSIYHGGRRTFHEHEDGDNEDGATLNSTRSIASADIDYAWENGRRYCGEYYMPNDPAEQERLLLLHTVYMGMFDGELTTAPLDDPTHILDVGAGTGEWVEDMADLYKECEVTGIDIANVFPKSVHPNVFFEIDDAEMHCKYLLFWPLNLRGTGIRPLTQTGERPNDHYDLVHFRNMMGAFRDWSAVYEQAFRVTKPGGWIEVLDLNEYDGLGNFFSNFEPASVIHRAGRDVLQGSLLSGRPRNVAHLEPRLLYDAGFVDIRVTDHALPLSPREMSTGYLCLHSVAEGIEPTSIRLLTKYMGWMPEEVRRVSEAIRSEMLSIIYNYEKAKGFIIKIRVITARKPETTPRPSPWTACPELQTLEVDEEVQPIE</sequence>
<dbReference type="InterPro" id="IPR029063">
    <property type="entry name" value="SAM-dependent_MTases_sf"/>
</dbReference>
<evidence type="ECO:0000313" key="4">
    <source>
        <dbReference type="Proteomes" id="UP001446871"/>
    </source>
</evidence>
<gene>
    <name evidence="3" type="ORF">PG996_001215</name>
</gene>
<comment type="similarity">
    <text evidence="1">Belongs to the methyltransferase superfamily. LaeA methyltransferase family.</text>
</comment>
<dbReference type="SUPFAM" id="SSF53335">
    <property type="entry name" value="S-adenosyl-L-methionine-dependent methyltransferases"/>
    <property type="match status" value="1"/>
</dbReference>
<dbReference type="PANTHER" id="PTHR43591:SF105">
    <property type="entry name" value="METHYLTRANSFERASE DOMAIN-CONTAINING PROTEIN-RELATED"/>
    <property type="match status" value="1"/>
</dbReference>
<evidence type="ECO:0000256" key="2">
    <source>
        <dbReference type="SAM" id="MobiDB-lite"/>
    </source>
</evidence>
<proteinExistence type="inferred from homology"/>
<dbReference type="CDD" id="cd02440">
    <property type="entry name" value="AdoMet_MTases"/>
    <property type="match status" value="1"/>
</dbReference>
<name>A0ABR1WFZ6_9PEZI</name>
<evidence type="ECO:0008006" key="5">
    <source>
        <dbReference type="Google" id="ProtNLM"/>
    </source>
</evidence>
<comment type="caution">
    <text evidence="3">The sequence shown here is derived from an EMBL/GenBank/DDBJ whole genome shotgun (WGS) entry which is preliminary data.</text>
</comment>
<evidence type="ECO:0000313" key="3">
    <source>
        <dbReference type="EMBL" id="KAK8082434.1"/>
    </source>
</evidence>
<dbReference type="Pfam" id="PF13489">
    <property type="entry name" value="Methyltransf_23"/>
    <property type="match status" value="1"/>
</dbReference>
<evidence type="ECO:0000256" key="1">
    <source>
        <dbReference type="ARBA" id="ARBA00038158"/>
    </source>
</evidence>
<dbReference type="Proteomes" id="UP001446871">
    <property type="component" value="Unassembled WGS sequence"/>
</dbReference>
<dbReference type="Gene3D" id="3.40.50.150">
    <property type="entry name" value="Vaccinia Virus protein VP39"/>
    <property type="match status" value="1"/>
</dbReference>
<reference evidence="3 4" key="1">
    <citation type="submission" date="2023-01" db="EMBL/GenBank/DDBJ databases">
        <title>Analysis of 21 Apiospora genomes using comparative genomics revels a genus with tremendous synthesis potential of carbohydrate active enzymes and secondary metabolites.</title>
        <authorList>
            <person name="Sorensen T."/>
        </authorList>
    </citation>
    <scope>NUCLEOTIDE SEQUENCE [LARGE SCALE GENOMIC DNA]</scope>
    <source>
        <strain evidence="3 4">CBS 83171</strain>
    </source>
</reference>
<accession>A0ABR1WFZ6</accession>
<dbReference type="PANTHER" id="PTHR43591">
    <property type="entry name" value="METHYLTRANSFERASE"/>
    <property type="match status" value="1"/>
</dbReference>
<dbReference type="EMBL" id="JAQQWM010000001">
    <property type="protein sequence ID" value="KAK8082434.1"/>
    <property type="molecule type" value="Genomic_DNA"/>
</dbReference>